<feature type="compositionally biased region" description="Polar residues" evidence="1">
    <location>
        <begin position="175"/>
        <end position="185"/>
    </location>
</feature>
<feature type="domain" description="DUF4116" evidence="3">
    <location>
        <begin position="428"/>
        <end position="470"/>
    </location>
</feature>
<dbReference type="Gene3D" id="2.130.10.10">
    <property type="entry name" value="YVTN repeat-like/Quinoprotein amine dehydrogenase"/>
    <property type="match status" value="1"/>
</dbReference>
<feature type="domain" description="DUF4116" evidence="3">
    <location>
        <begin position="378"/>
        <end position="426"/>
    </location>
</feature>
<proteinExistence type="predicted"/>
<evidence type="ECO:0000259" key="2">
    <source>
        <dbReference type="Pfam" id="PF03178"/>
    </source>
</evidence>
<evidence type="ECO:0008006" key="6">
    <source>
        <dbReference type="Google" id="ProtNLM"/>
    </source>
</evidence>
<accession>A0A813DFA5</accession>
<feature type="region of interest" description="Disordered" evidence="1">
    <location>
        <begin position="864"/>
        <end position="883"/>
    </location>
</feature>
<dbReference type="OrthoDB" id="433457at2759"/>
<dbReference type="GO" id="GO:0003676">
    <property type="term" value="F:nucleic acid binding"/>
    <property type="evidence" value="ECO:0007669"/>
    <property type="project" value="InterPro"/>
</dbReference>
<protein>
    <recommendedName>
        <fullName evidence="6">DUF4116 domain-containing protein</fullName>
    </recommendedName>
</protein>
<dbReference type="InterPro" id="IPR015943">
    <property type="entry name" value="WD40/YVTN_repeat-like_dom_sf"/>
</dbReference>
<sequence>MLLKPSIAPSGESHSTLFSLASVLEVPGAVYALLPFQGMLLGSVNNRVCLWSLSLLPDAFAPSSDAEGSHLKEVCRHSGSIIALHVQAMGDHILLGDLMRSATLLKFDNGEAGSLPCLQVSVVSVVAAVELPQHGSRPRRWLPRASSSVPTTAATCSCLLKAKKKGLNKKAAVSPASQSRTTSPKPSFAGLGSFTQGSHPLDSCWSESQSTDTGKFGRASCAPTVFLVIGLGSLRPSVAILAQDTSYRILVALTPTSMTYGFRPGDDSDLRAAMSNPQSLHVYGLAGLLCVLAASPGSDIQTVKDLVAVATGVPAREQRLLDGTRELHVRDQLPPVLAAGSGGLTLIRRPKDEADWLDKMQEGGKGDLFGAPAAVRNDRSLVLAAVQRNGMALQHVAGKLRADREVVLAAVRNEGAALQFADVSLRADREVALAAVKQAGWALRHISAQLHADKEIALAAVQQAGWALGDVALALRAHPEIVEAALWQSKLAAEFLVPEQSEMAVDAENQDSPRSASPRAVRRCVRPNPSMPAAASASVADGAELETLSSDDRRAVLLSALSRCGMELRRGTPALKADRRLVLAAVEQEGGALQFASRELRADRGVVLAAVRQAGWSLQYASLALRADREVVLAAVQQSGWSLEFAAPLLRADRDIVLAAVRRDSLALRHAVMELQGDAELLMTANWRQRRLRSIGNDSACVVGLLSKKRHVGVEVLRRKSTPVFLGLKGSLCFCLALTLAAVSCRHGMRLTSPRGRTELCSAGSAEVERIFFLELASMPSPPVVDSLQLSPGRDIGQCLSSKAAEDFDALCRCIVAALILMCSQQVRRDSALVAQVGSEDAQATAIELAGVQIRMFLRRQEAHTGRSQNMRHMERQHVQKPRRKEKQLRIWVSLRWVAATAAPFLLGALGARGESSEGGALTSTLPKGLHFAGWGWHLRTGPKRHGPAGPTELSVVPERHQAGPRNPFRIFILRREAPLAAEEAPAAAKSDG</sequence>
<gene>
    <name evidence="4" type="ORF">PGLA1383_LOCUS3219</name>
</gene>
<reference evidence="4" key="1">
    <citation type="submission" date="2021-02" db="EMBL/GenBank/DDBJ databases">
        <authorList>
            <person name="Dougan E. K."/>
            <person name="Rhodes N."/>
            <person name="Thang M."/>
            <person name="Chan C."/>
        </authorList>
    </citation>
    <scope>NUCLEOTIDE SEQUENCE</scope>
</reference>
<evidence type="ECO:0000256" key="1">
    <source>
        <dbReference type="SAM" id="MobiDB-lite"/>
    </source>
</evidence>
<keyword evidence="5" id="KW-1185">Reference proteome</keyword>
<dbReference type="EMBL" id="CAJNNV010001092">
    <property type="protein sequence ID" value="CAE8584284.1"/>
    <property type="molecule type" value="Genomic_DNA"/>
</dbReference>
<comment type="caution">
    <text evidence="4">The sequence shown here is derived from an EMBL/GenBank/DDBJ whole genome shotgun (WGS) entry which is preliminary data.</text>
</comment>
<evidence type="ECO:0000313" key="5">
    <source>
        <dbReference type="Proteomes" id="UP000654075"/>
    </source>
</evidence>
<dbReference type="AlphaFoldDB" id="A0A813DFA5"/>
<dbReference type="Proteomes" id="UP000654075">
    <property type="component" value="Unassembled WGS sequence"/>
</dbReference>
<dbReference type="Pfam" id="PF03178">
    <property type="entry name" value="CPSF_A"/>
    <property type="match status" value="1"/>
</dbReference>
<organism evidence="4 5">
    <name type="scientific">Polarella glacialis</name>
    <name type="common">Dinoflagellate</name>
    <dbReference type="NCBI Taxonomy" id="89957"/>
    <lineage>
        <taxon>Eukaryota</taxon>
        <taxon>Sar</taxon>
        <taxon>Alveolata</taxon>
        <taxon>Dinophyceae</taxon>
        <taxon>Suessiales</taxon>
        <taxon>Suessiaceae</taxon>
        <taxon>Polarella</taxon>
    </lineage>
</organism>
<dbReference type="InterPro" id="IPR004871">
    <property type="entry name" value="RSE1/DDB1/CPSF1_C"/>
</dbReference>
<dbReference type="Pfam" id="PF13475">
    <property type="entry name" value="DUF4116"/>
    <property type="match status" value="3"/>
</dbReference>
<feature type="region of interest" description="Disordered" evidence="1">
    <location>
        <begin position="170"/>
        <end position="191"/>
    </location>
</feature>
<dbReference type="GO" id="GO:0005634">
    <property type="term" value="C:nucleus"/>
    <property type="evidence" value="ECO:0007669"/>
    <property type="project" value="InterPro"/>
</dbReference>
<feature type="domain" description="DUF4116" evidence="3">
    <location>
        <begin position="603"/>
        <end position="651"/>
    </location>
</feature>
<evidence type="ECO:0000313" key="4">
    <source>
        <dbReference type="EMBL" id="CAE8584284.1"/>
    </source>
</evidence>
<name>A0A813DFA5_POLGL</name>
<dbReference type="InterPro" id="IPR025197">
    <property type="entry name" value="DUF4116"/>
</dbReference>
<evidence type="ECO:0000259" key="3">
    <source>
        <dbReference type="Pfam" id="PF13475"/>
    </source>
</evidence>
<feature type="domain" description="RSE1/DDB1/CPSF1 C-terminal" evidence="2">
    <location>
        <begin position="22"/>
        <end position="111"/>
    </location>
</feature>